<dbReference type="PANTHER" id="PTHR45846">
    <property type="entry name" value="TRNA-DIHYDROURIDINE(47) SYNTHASE [NAD(P)(+)]-LIKE"/>
    <property type="match status" value="1"/>
</dbReference>
<evidence type="ECO:0000256" key="5">
    <source>
        <dbReference type="ARBA" id="ARBA00022857"/>
    </source>
</evidence>
<dbReference type="PANTHER" id="PTHR45846:SF1">
    <property type="entry name" value="TRNA-DIHYDROURIDINE(47) SYNTHASE [NAD(P)(+)]-LIKE"/>
    <property type="match status" value="1"/>
</dbReference>
<evidence type="ECO:0000313" key="12">
    <source>
        <dbReference type="Proteomes" id="UP000196531"/>
    </source>
</evidence>
<protein>
    <recommendedName>
        <fullName evidence="7">tRNA-dihydrouridine synthase</fullName>
        <ecNumber evidence="7">1.3.1.-</ecNumber>
    </recommendedName>
</protein>
<dbReference type="EC" id="1.3.1.-" evidence="7"/>
<evidence type="ECO:0000259" key="10">
    <source>
        <dbReference type="Pfam" id="PF01207"/>
    </source>
</evidence>
<evidence type="ECO:0000256" key="1">
    <source>
        <dbReference type="ARBA" id="ARBA00001917"/>
    </source>
</evidence>
<dbReference type="GO" id="GO:0050660">
    <property type="term" value="F:flavin adenine dinucleotide binding"/>
    <property type="evidence" value="ECO:0007669"/>
    <property type="project" value="InterPro"/>
</dbReference>
<evidence type="ECO:0000256" key="3">
    <source>
        <dbReference type="ARBA" id="ARBA00022643"/>
    </source>
</evidence>
<keyword evidence="2 7" id="KW-0285">Flavoprotein</keyword>
<proteinExistence type="inferred from homology"/>
<dbReference type="GO" id="GO:0003723">
    <property type="term" value="F:RNA binding"/>
    <property type="evidence" value="ECO:0007669"/>
    <property type="project" value="TreeGrafter"/>
</dbReference>
<dbReference type="InterPro" id="IPR013785">
    <property type="entry name" value="Aldolase_TIM"/>
</dbReference>
<dbReference type="InterPro" id="IPR035587">
    <property type="entry name" value="DUS-like_FMN-bd"/>
</dbReference>
<dbReference type="Pfam" id="PF01207">
    <property type="entry name" value="Dus"/>
    <property type="match status" value="1"/>
</dbReference>
<dbReference type="InterPro" id="IPR001269">
    <property type="entry name" value="DUS_fam"/>
</dbReference>
<comment type="similarity">
    <text evidence="7">Belongs to the dus family.</text>
</comment>
<keyword evidence="5" id="KW-0521">NADP</keyword>
<feature type="binding site" evidence="9">
    <location>
        <begin position="231"/>
        <end position="232"/>
    </location>
    <ligand>
        <name>FMN</name>
        <dbReference type="ChEBI" id="CHEBI:58210"/>
    </ligand>
</feature>
<accession>A0A1Y5F2K0</accession>
<feature type="binding site" evidence="9">
    <location>
        <position position="176"/>
    </location>
    <ligand>
        <name>FMN</name>
        <dbReference type="ChEBI" id="CHEBI:58210"/>
    </ligand>
</feature>
<keyword evidence="3 7" id="KW-0288">FMN</keyword>
<feature type="binding site" evidence="9">
    <location>
        <position position="147"/>
    </location>
    <ligand>
        <name>FMN</name>
        <dbReference type="ChEBI" id="CHEBI:58210"/>
    </ligand>
</feature>
<evidence type="ECO:0000313" key="11">
    <source>
        <dbReference type="EMBL" id="OUR93666.1"/>
    </source>
</evidence>
<organism evidence="11 12">
    <name type="scientific">Halobacteriovorax marinus</name>
    <dbReference type="NCBI Taxonomy" id="97084"/>
    <lineage>
        <taxon>Bacteria</taxon>
        <taxon>Pseudomonadati</taxon>
        <taxon>Bdellovibrionota</taxon>
        <taxon>Bacteriovoracia</taxon>
        <taxon>Bacteriovoracales</taxon>
        <taxon>Halobacteriovoraceae</taxon>
        <taxon>Halobacteriovorax</taxon>
    </lineage>
</organism>
<evidence type="ECO:0000256" key="7">
    <source>
        <dbReference type="PIRNR" id="PIRNR006621"/>
    </source>
</evidence>
<evidence type="ECO:0000256" key="9">
    <source>
        <dbReference type="PIRSR" id="PIRSR006621-2"/>
    </source>
</evidence>
<dbReference type="GO" id="GO:0017150">
    <property type="term" value="F:tRNA dihydrouridine synthase activity"/>
    <property type="evidence" value="ECO:0007669"/>
    <property type="project" value="InterPro"/>
</dbReference>
<feature type="binding site" evidence="9">
    <location>
        <position position="77"/>
    </location>
    <ligand>
        <name>FMN</name>
        <dbReference type="ChEBI" id="CHEBI:58210"/>
    </ligand>
</feature>
<dbReference type="EMBL" id="MAAO01000015">
    <property type="protein sequence ID" value="OUR93666.1"/>
    <property type="molecule type" value="Genomic_DNA"/>
</dbReference>
<evidence type="ECO:0000256" key="4">
    <source>
        <dbReference type="ARBA" id="ARBA00022694"/>
    </source>
</evidence>
<evidence type="ECO:0000256" key="8">
    <source>
        <dbReference type="PIRSR" id="PIRSR006621-1"/>
    </source>
</evidence>
<keyword evidence="6 7" id="KW-0560">Oxidoreductase</keyword>
<dbReference type="InterPro" id="IPR018517">
    <property type="entry name" value="tRNA_hU_synthase_CS"/>
</dbReference>
<reference evidence="12" key="1">
    <citation type="journal article" date="2017" name="Proc. Natl. Acad. Sci. U.S.A.">
        <title>Simulation of Deepwater Horizon oil plume reveals substrate specialization within a complex community of hydrocarbon-degraders.</title>
        <authorList>
            <person name="Hu P."/>
            <person name="Dubinsky E.A."/>
            <person name="Probst A.J."/>
            <person name="Wang J."/>
            <person name="Sieber C.M.K."/>
            <person name="Tom L.M."/>
            <person name="Gardinali P."/>
            <person name="Banfield J.F."/>
            <person name="Atlas R.M."/>
            <person name="Andersen G.L."/>
        </authorList>
    </citation>
    <scope>NUCLEOTIDE SEQUENCE [LARGE SCALE GENOMIC DNA]</scope>
</reference>
<dbReference type="Gene3D" id="3.20.20.70">
    <property type="entry name" value="Aldolase class I"/>
    <property type="match status" value="1"/>
</dbReference>
<keyword evidence="9" id="KW-0547">Nucleotide-binding</keyword>
<sequence length="329" mass="37972">MRNLPFKERSILFAPMESVTDESYRLAVNRVFPKWDYNCTDFLRVPTVGGFTTQKIVDHLGTKVIKDENLMSKTGFQILTSHRAQTEAMVKQIENIEEIQHLDLNLGCPSRKVNAHKGGAYLLSEMDELREIIQIIRKNFSKSFTVKIRTGYRNTDKFVDSLKLFEDEGVDAIIVHARTRDELYKGVADWAYIKKAVETVNIPVIGNGDIWTLSDIDKIFNECGCDSVMLGRGALKTPWLSSLYYEHQGLHDKLDAGFLLEERRKNLQIYFSELEKEFRLAGADEVRILKRFKSFSRYLYEDFQDGDAIKSKLLRTPSLDTFKEMVSNL</sequence>
<name>A0A1Y5F2K0_9BACT</name>
<dbReference type="PIRSF" id="PIRSF006621">
    <property type="entry name" value="Dus"/>
    <property type="match status" value="1"/>
</dbReference>
<dbReference type="SUPFAM" id="SSF51395">
    <property type="entry name" value="FMN-linked oxidoreductases"/>
    <property type="match status" value="1"/>
</dbReference>
<dbReference type="CDD" id="cd02801">
    <property type="entry name" value="DUS_like_FMN"/>
    <property type="match status" value="1"/>
</dbReference>
<comment type="function">
    <text evidence="7">Catalyzes the synthesis of 5,6-dihydrouridine (D), a modified base found in the D-loop of most tRNAs, via the reduction of the C5-C6 double bond in target uridines.</text>
</comment>
<dbReference type="Proteomes" id="UP000196531">
    <property type="component" value="Unassembled WGS sequence"/>
</dbReference>
<dbReference type="PROSITE" id="PS01136">
    <property type="entry name" value="UPF0034"/>
    <property type="match status" value="1"/>
</dbReference>
<feature type="domain" description="DUS-like FMN-binding" evidence="10">
    <location>
        <begin position="13"/>
        <end position="246"/>
    </location>
</feature>
<gene>
    <name evidence="11" type="ORF">A9Q84_19565</name>
</gene>
<keyword evidence="4 7" id="KW-0819">tRNA processing</keyword>
<evidence type="ECO:0000256" key="2">
    <source>
        <dbReference type="ARBA" id="ARBA00022630"/>
    </source>
</evidence>
<dbReference type="AlphaFoldDB" id="A0A1Y5F2K0"/>
<comment type="cofactor">
    <cofactor evidence="1 7 9">
        <name>FMN</name>
        <dbReference type="ChEBI" id="CHEBI:58210"/>
    </cofactor>
</comment>
<comment type="caution">
    <text evidence="11">The sequence shown here is derived from an EMBL/GenBank/DDBJ whole genome shotgun (WGS) entry which is preliminary data.</text>
</comment>
<feature type="active site" description="Proton donor" evidence="8">
    <location>
        <position position="108"/>
    </location>
</feature>
<evidence type="ECO:0000256" key="6">
    <source>
        <dbReference type="ARBA" id="ARBA00023002"/>
    </source>
</evidence>